<feature type="chain" id="PRO_5002725984" evidence="4">
    <location>
        <begin position="21"/>
        <end position="183"/>
    </location>
</feature>
<dbReference type="Proteomes" id="UP000006833">
    <property type="component" value="Chromosome"/>
</dbReference>
<dbReference type="eggNOG" id="COG0457">
    <property type="taxonomic scope" value="Bacteria"/>
</dbReference>
<dbReference type="EMBL" id="CP000830">
    <property type="protein sequence ID" value="ABV92943.1"/>
    <property type="molecule type" value="Genomic_DNA"/>
</dbReference>
<evidence type="ECO:0000256" key="4">
    <source>
        <dbReference type="SAM" id="SignalP"/>
    </source>
</evidence>
<feature type="signal peptide" evidence="4">
    <location>
        <begin position="1"/>
        <end position="20"/>
    </location>
</feature>
<gene>
    <name evidence="5" type="ordered locus">Dshi_1201</name>
</gene>
<dbReference type="InterPro" id="IPR050498">
    <property type="entry name" value="Ycf3"/>
</dbReference>
<dbReference type="InterPro" id="IPR019734">
    <property type="entry name" value="TPR_rpt"/>
</dbReference>
<dbReference type="Gene3D" id="1.25.40.10">
    <property type="entry name" value="Tetratricopeptide repeat domain"/>
    <property type="match status" value="1"/>
</dbReference>
<dbReference type="KEGG" id="dsh:Dshi_1201"/>
<dbReference type="PANTHER" id="PTHR44858">
    <property type="entry name" value="TETRATRICOPEPTIDE REPEAT PROTEIN 6"/>
    <property type="match status" value="1"/>
</dbReference>
<organism evidence="5 6">
    <name type="scientific">Dinoroseobacter shibae (strain DSM 16493 / NCIMB 14021 / DFL 12)</name>
    <dbReference type="NCBI Taxonomy" id="398580"/>
    <lineage>
        <taxon>Bacteria</taxon>
        <taxon>Pseudomonadati</taxon>
        <taxon>Pseudomonadota</taxon>
        <taxon>Alphaproteobacteria</taxon>
        <taxon>Rhodobacterales</taxon>
        <taxon>Roseobacteraceae</taxon>
        <taxon>Dinoroseobacter</taxon>
    </lineage>
</organism>
<dbReference type="AlphaFoldDB" id="A8LI89"/>
<proteinExistence type="predicted"/>
<keyword evidence="6" id="KW-1185">Reference proteome</keyword>
<dbReference type="PROSITE" id="PS50005">
    <property type="entry name" value="TPR"/>
    <property type="match status" value="1"/>
</dbReference>
<evidence type="ECO:0000256" key="3">
    <source>
        <dbReference type="PROSITE-ProRule" id="PRU00339"/>
    </source>
</evidence>
<protein>
    <submittedName>
        <fullName evidence="5">Tetratricopeptide TPR_2 repeat protein</fullName>
    </submittedName>
</protein>
<dbReference type="Pfam" id="PF14559">
    <property type="entry name" value="TPR_19"/>
    <property type="match status" value="1"/>
</dbReference>
<dbReference type="SUPFAM" id="SSF48452">
    <property type="entry name" value="TPR-like"/>
    <property type="match status" value="1"/>
</dbReference>
<reference evidence="6" key="1">
    <citation type="journal article" date="2010" name="ISME J.">
        <title>The complete genome sequence of the algal symbiont Dinoroseobacter shibae: a hitchhiker's guide to life in the sea.</title>
        <authorList>
            <person name="Wagner-Dobler I."/>
            <person name="Ballhausen B."/>
            <person name="Berger M."/>
            <person name="Brinkhoff T."/>
            <person name="Buchholz I."/>
            <person name="Bunk B."/>
            <person name="Cypionka H."/>
            <person name="Daniel R."/>
            <person name="Drepper T."/>
            <person name="Gerdts G."/>
            <person name="Hahnke S."/>
            <person name="Han C."/>
            <person name="Jahn D."/>
            <person name="Kalhoefer D."/>
            <person name="Kiss H."/>
            <person name="Klenk H.P."/>
            <person name="Kyrpides N."/>
            <person name="Liebl W."/>
            <person name="Liesegang H."/>
            <person name="Meincke L."/>
            <person name="Pati A."/>
            <person name="Petersen J."/>
            <person name="Piekarski T."/>
            <person name="Pommerenke C."/>
            <person name="Pradella S."/>
            <person name="Pukall R."/>
            <person name="Rabus R."/>
            <person name="Stackebrandt E."/>
            <person name="Thole S."/>
            <person name="Thompson L."/>
            <person name="Tielen P."/>
            <person name="Tomasch J."/>
            <person name="von Jan M."/>
            <person name="Wanphrut N."/>
            <person name="Wichels A."/>
            <person name="Zech H."/>
            <person name="Simon M."/>
        </authorList>
    </citation>
    <scope>NUCLEOTIDE SEQUENCE [LARGE SCALE GENOMIC DNA]</scope>
    <source>
        <strain evidence="6">DSM 16493 / NCIMB 14021 / DFL 12</strain>
    </source>
</reference>
<keyword evidence="1" id="KW-0677">Repeat</keyword>
<dbReference type="RefSeq" id="WP_012177873.1">
    <property type="nucleotide sequence ID" value="NC_009952.1"/>
</dbReference>
<feature type="repeat" description="TPR" evidence="3">
    <location>
        <begin position="102"/>
        <end position="135"/>
    </location>
</feature>
<accession>A8LI89</accession>
<evidence type="ECO:0000256" key="1">
    <source>
        <dbReference type="ARBA" id="ARBA00022737"/>
    </source>
</evidence>
<evidence type="ECO:0000313" key="5">
    <source>
        <dbReference type="EMBL" id="ABV92943.1"/>
    </source>
</evidence>
<dbReference type="InterPro" id="IPR011990">
    <property type="entry name" value="TPR-like_helical_dom_sf"/>
</dbReference>
<keyword evidence="2 3" id="KW-0802">TPR repeat</keyword>
<name>A8LI89_DINSH</name>
<dbReference type="STRING" id="398580.Dshi_1201"/>
<dbReference type="PANTHER" id="PTHR44858:SF1">
    <property type="entry name" value="UDP-N-ACETYLGLUCOSAMINE--PEPTIDE N-ACETYLGLUCOSAMINYLTRANSFERASE SPINDLY-RELATED"/>
    <property type="match status" value="1"/>
</dbReference>
<evidence type="ECO:0000313" key="6">
    <source>
        <dbReference type="Proteomes" id="UP000006833"/>
    </source>
</evidence>
<dbReference type="SMART" id="SM00028">
    <property type="entry name" value="TPR"/>
    <property type="match status" value="3"/>
</dbReference>
<sequence>MRHGLLALVLAMGLPATGWAEGCAPVPDTRAEIAGLHAQLQAAPSETAARPLIGALWQVWTRAPDAAAQALLDEGMRKRREYDFAGAVEVFDALIAYCPDYAEGWNQRAFARFLQDRYDAALGDLDRALALSPTHTAALSGKALTLIRMGRMGLAQDVLRAAVALNPWLPERVYLLRPPGREL</sequence>
<evidence type="ECO:0000256" key="2">
    <source>
        <dbReference type="ARBA" id="ARBA00022803"/>
    </source>
</evidence>
<dbReference type="OrthoDB" id="9815010at2"/>
<keyword evidence="4" id="KW-0732">Signal</keyword>
<dbReference type="HOGENOM" id="CLU_079829_2_0_5"/>